<evidence type="ECO:0000313" key="2">
    <source>
        <dbReference type="EMBL" id="GGU47092.1"/>
    </source>
</evidence>
<sequence length="86" mass="9000">MPAQHSGAPASLAVQALSPDDPREAAGYRLRARLGAGGMGRVHLAYAPTGRPASTNVDPPPPPTHRPTDPKLKSSSEPRRCMISPP</sequence>
<reference evidence="3" key="1">
    <citation type="journal article" date="2019" name="Int. J. Syst. Evol. Microbiol.">
        <title>The Global Catalogue of Microorganisms (GCM) 10K type strain sequencing project: providing services to taxonomists for standard genome sequencing and annotation.</title>
        <authorList>
            <consortium name="The Broad Institute Genomics Platform"/>
            <consortium name="The Broad Institute Genome Sequencing Center for Infectious Disease"/>
            <person name="Wu L."/>
            <person name="Ma J."/>
        </authorList>
    </citation>
    <scope>NUCLEOTIDE SEQUENCE [LARGE SCALE GENOMIC DNA]</scope>
    <source>
        <strain evidence="3">JCM 3399</strain>
    </source>
</reference>
<name>A0ABQ2UNZ1_9ACTN</name>
<dbReference type="Proteomes" id="UP000654471">
    <property type="component" value="Unassembled WGS sequence"/>
</dbReference>
<accession>A0ABQ2UNZ1</accession>
<proteinExistence type="predicted"/>
<dbReference type="EMBL" id="BMRP01000002">
    <property type="protein sequence ID" value="GGU47092.1"/>
    <property type="molecule type" value="Genomic_DNA"/>
</dbReference>
<comment type="caution">
    <text evidence="2">The sequence shown here is derived from an EMBL/GenBank/DDBJ whole genome shotgun (WGS) entry which is preliminary data.</text>
</comment>
<organism evidence="2 3">
    <name type="scientific">Streptomyces albospinus</name>
    <dbReference type="NCBI Taxonomy" id="285515"/>
    <lineage>
        <taxon>Bacteria</taxon>
        <taxon>Bacillati</taxon>
        <taxon>Actinomycetota</taxon>
        <taxon>Actinomycetes</taxon>
        <taxon>Kitasatosporales</taxon>
        <taxon>Streptomycetaceae</taxon>
        <taxon>Streptomyces</taxon>
    </lineage>
</organism>
<feature type="region of interest" description="Disordered" evidence="1">
    <location>
        <begin position="45"/>
        <end position="86"/>
    </location>
</feature>
<gene>
    <name evidence="2" type="ORF">GCM10010211_08580</name>
</gene>
<evidence type="ECO:0000256" key="1">
    <source>
        <dbReference type="SAM" id="MobiDB-lite"/>
    </source>
</evidence>
<feature type="region of interest" description="Disordered" evidence="1">
    <location>
        <begin position="1"/>
        <end position="25"/>
    </location>
</feature>
<protein>
    <recommendedName>
        <fullName evidence="4">Protein kinase domain-containing protein</fullName>
    </recommendedName>
</protein>
<keyword evidence="3" id="KW-1185">Reference proteome</keyword>
<evidence type="ECO:0008006" key="4">
    <source>
        <dbReference type="Google" id="ProtNLM"/>
    </source>
</evidence>
<feature type="compositionally biased region" description="Basic and acidic residues" evidence="1">
    <location>
        <begin position="66"/>
        <end position="80"/>
    </location>
</feature>
<evidence type="ECO:0000313" key="3">
    <source>
        <dbReference type="Proteomes" id="UP000654471"/>
    </source>
</evidence>